<comment type="caution">
    <text evidence="1">The sequence shown here is derived from an EMBL/GenBank/DDBJ whole genome shotgun (WGS) entry which is preliminary data.</text>
</comment>
<protein>
    <recommendedName>
        <fullName evidence="3">DUF1905 domain-containing protein</fullName>
    </recommendedName>
</protein>
<dbReference type="AlphaFoldDB" id="A0A1F6WQU9"/>
<organism evidence="1 2">
    <name type="scientific">Candidatus Nomurabacteria bacterium RIFCSPLOWO2_01_FULL_33_17</name>
    <dbReference type="NCBI Taxonomy" id="1801764"/>
    <lineage>
        <taxon>Bacteria</taxon>
        <taxon>Candidatus Nomuraibacteriota</taxon>
    </lineage>
</organism>
<proteinExistence type="predicted"/>
<dbReference type="STRING" id="1801764.A2903_00780"/>
<dbReference type="Pfam" id="PF08922">
    <property type="entry name" value="DUF1905"/>
    <property type="match status" value="1"/>
</dbReference>
<reference evidence="1 2" key="1">
    <citation type="journal article" date="2016" name="Nat. Commun.">
        <title>Thousands of microbial genomes shed light on interconnected biogeochemical processes in an aquifer system.</title>
        <authorList>
            <person name="Anantharaman K."/>
            <person name="Brown C.T."/>
            <person name="Hug L.A."/>
            <person name="Sharon I."/>
            <person name="Castelle C.J."/>
            <person name="Probst A.J."/>
            <person name="Thomas B.C."/>
            <person name="Singh A."/>
            <person name="Wilkins M.J."/>
            <person name="Karaoz U."/>
            <person name="Brodie E.L."/>
            <person name="Williams K.H."/>
            <person name="Hubbard S.S."/>
            <person name="Banfield J.F."/>
        </authorList>
    </citation>
    <scope>NUCLEOTIDE SEQUENCE [LARGE SCALE GENOMIC DNA]</scope>
</reference>
<dbReference type="Proteomes" id="UP000178184">
    <property type="component" value="Unassembled WGS sequence"/>
</dbReference>
<evidence type="ECO:0008006" key="3">
    <source>
        <dbReference type="Google" id="ProtNLM"/>
    </source>
</evidence>
<evidence type="ECO:0000313" key="1">
    <source>
        <dbReference type="EMBL" id="OGI84230.1"/>
    </source>
</evidence>
<gene>
    <name evidence="1" type="ORF">A2903_00780</name>
</gene>
<dbReference type="EMBL" id="MFUO01000006">
    <property type="protein sequence ID" value="OGI84230.1"/>
    <property type="molecule type" value="Genomic_DNA"/>
</dbReference>
<dbReference type="InterPro" id="IPR037079">
    <property type="entry name" value="AF2212/PG0164-like_sf"/>
</dbReference>
<sequence>MKKVLVKKNLGKKVKKIKKYKLTLKVWKWPGDGAWHFVTLPKNLYTEIRGIHGKGMVPIRTTVYKTTWDNSLFPHTQSQSYILAIRKSVRNAEGIFEGDEIPVSFVLR</sequence>
<dbReference type="SUPFAM" id="SSF141694">
    <property type="entry name" value="AF2212/PG0164-like"/>
    <property type="match status" value="1"/>
</dbReference>
<name>A0A1F6WQU9_9BACT</name>
<dbReference type="Gene3D" id="2.40.30.100">
    <property type="entry name" value="AF2212/PG0164-like"/>
    <property type="match status" value="1"/>
</dbReference>
<evidence type="ECO:0000313" key="2">
    <source>
        <dbReference type="Proteomes" id="UP000178184"/>
    </source>
</evidence>
<dbReference type="InterPro" id="IPR015018">
    <property type="entry name" value="DUF1905"/>
</dbReference>
<accession>A0A1F6WQU9</accession>